<sequence length="51" mass="5437">MSDESLRTWLVNAVAGYLKLPPSQVGTGVALRSLGLDSVHAMALCVDIEDH</sequence>
<evidence type="ECO:0000256" key="2">
    <source>
        <dbReference type="ARBA" id="ARBA00022553"/>
    </source>
</evidence>
<evidence type="ECO:0000259" key="3">
    <source>
        <dbReference type="PROSITE" id="PS50075"/>
    </source>
</evidence>
<keyword evidence="5" id="KW-1185">Reference proteome</keyword>
<keyword evidence="1" id="KW-0596">Phosphopantetheine</keyword>
<dbReference type="InterPro" id="IPR006162">
    <property type="entry name" value="Ppantetheine_attach_site"/>
</dbReference>
<gene>
    <name evidence="4" type="ORF">GCM10010492_66650</name>
</gene>
<feature type="domain" description="Carrier" evidence="3">
    <location>
        <begin position="1"/>
        <end position="51"/>
    </location>
</feature>
<dbReference type="Pfam" id="PF00550">
    <property type="entry name" value="PP-binding"/>
    <property type="match status" value="1"/>
</dbReference>
<protein>
    <recommendedName>
        <fullName evidence="3">Carrier domain-containing protein</fullName>
    </recommendedName>
</protein>
<dbReference type="InterPro" id="IPR009081">
    <property type="entry name" value="PP-bd_ACP"/>
</dbReference>
<dbReference type="EMBL" id="BAAABU010000024">
    <property type="protein sequence ID" value="GAA0256401.1"/>
    <property type="molecule type" value="Genomic_DNA"/>
</dbReference>
<organism evidence="4 5">
    <name type="scientific">Saccharothrix mutabilis subsp. mutabilis</name>
    <dbReference type="NCBI Taxonomy" id="66855"/>
    <lineage>
        <taxon>Bacteria</taxon>
        <taxon>Bacillati</taxon>
        <taxon>Actinomycetota</taxon>
        <taxon>Actinomycetes</taxon>
        <taxon>Pseudonocardiales</taxon>
        <taxon>Pseudonocardiaceae</taxon>
        <taxon>Saccharothrix</taxon>
    </lineage>
</organism>
<reference evidence="5" key="1">
    <citation type="journal article" date="2019" name="Int. J. Syst. Evol. Microbiol.">
        <title>The Global Catalogue of Microorganisms (GCM) 10K type strain sequencing project: providing services to taxonomists for standard genome sequencing and annotation.</title>
        <authorList>
            <consortium name="The Broad Institute Genomics Platform"/>
            <consortium name="The Broad Institute Genome Sequencing Center for Infectious Disease"/>
            <person name="Wu L."/>
            <person name="Ma J."/>
        </authorList>
    </citation>
    <scope>NUCLEOTIDE SEQUENCE [LARGE SCALE GENOMIC DNA]</scope>
    <source>
        <strain evidence="5">JCM 3380</strain>
    </source>
</reference>
<dbReference type="PROSITE" id="PS50075">
    <property type="entry name" value="CARRIER"/>
    <property type="match status" value="1"/>
</dbReference>
<evidence type="ECO:0000313" key="4">
    <source>
        <dbReference type="EMBL" id="GAA0256401.1"/>
    </source>
</evidence>
<evidence type="ECO:0000256" key="1">
    <source>
        <dbReference type="ARBA" id="ARBA00022450"/>
    </source>
</evidence>
<proteinExistence type="predicted"/>
<evidence type="ECO:0000313" key="5">
    <source>
        <dbReference type="Proteomes" id="UP001500416"/>
    </source>
</evidence>
<dbReference type="InterPro" id="IPR036736">
    <property type="entry name" value="ACP-like_sf"/>
</dbReference>
<dbReference type="SUPFAM" id="SSF47336">
    <property type="entry name" value="ACP-like"/>
    <property type="match status" value="1"/>
</dbReference>
<accession>A0ABP3ECH8</accession>
<keyword evidence="2" id="KW-0597">Phosphoprotein</keyword>
<comment type="caution">
    <text evidence="4">The sequence shown here is derived from an EMBL/GenBank/DDBJ whole genome shotgun (WGS) entry which is preliminary data.</text>
</comment>
<dbReference type="Proteomes" id="UP001500416">
    <property type="component" value="Unassembled WGS sequence"/>
</dbReference>
<dbReference type="PROSITE" id="PS00012">
    <property type="entry name" value="PHOSPHOPANTETHEINE"/>
    <property type="match status" value="1"/>
</dbReference>
<dbReference type="Gene3D" id="1.10.1200.10">
    <property type="entry name" value="ACP-like"/>
    <property type="match status" value="1"/>
</dbReference>
<name>A0ABP3ECH8_9PSEU</name>
<dbReference type="RefSeq" id="WP_343938483.1">
    <property type="nucleotide sequence ID" value="NZ_BAAABU010000024.1"/>
</dbReference>